<gene>
    <name evidence="1" type="ORF">EPI10_031381</name>
</gene>
<dbReference type="Proteomes" id="UP000325315">
    <property type="component" value="Unassembled WGS sequence"/>
</dbReference>
<comment type="caution">
    <text evidence="1">The sequence shown here is derived from an EMBL/GenBank/DDBJ whole genome shotgun (WGS) entry which is preliminary data.</text>
</comment>
<evidence type="ECO:0000313" key="1">
    <source>
        <dbReference type="EMBL" id="KAA3487564.1"/>
    </source>
</evidence>
<organism evidence="1 2">
    <name type="scientific">Gossypium australe</name>
    <dbReference type="NCBI Taxonomy" id="47621"/>
    <lineage>
        <taxon>Eukaryota</taxon>
        <taxon>Viridiplantae</taxon>
        <taxon>Streptophyta</taxon>
        <taxon>Embryophyta</taxon>
        <taxon>Tracheophyta</taxon>
        <taxon>Spermatophyta</taxon>
        <taxon>Magnoliopsida</taxon>
        <taxon>eudicotyledons</taxon>
        <taxon>Gunneridae</taxon>
        <taxon>Pentapetalae</taxon>
        <taxon>rosids</taxon>
        <taxon>malvids</taxon>
        <taxon>Malvales</taxon>
        <taxon>Malvaceae</taxon>
        <taxon>Malvoideae</taxon>
        <taxon>Gossypium</taxon>
    </lineage>
</organism>
<proteinExistence type="predicted"/>
<dbReference type="EMBL" id="SMMG02000001">
    <property type="protein sequence ID" value="KAA3487564.1"/>
    <property type="molecule type" value="Genomic_DNA"/>
</dbReference>
<name>A0A5B6X2M5_9ROSI</name>
<reference evidence="2" key="1">
    <citation type="journal article" date="2019" name="Plant Biotechnol. J.">
        <title>Genome sequencing of the Australian wild diploid species Gossypium australe highlights disease resistance and delayed gland morphogenesis.</title>
        <authorList>
            <person name="Cai Y."/>
            <person name="Cai X."/>
            <person name="Wang Q."/>
            <person name="Wang P."/>
            <person name="Zhang Y."/>
            <person name="Cai C."/>
            <person name="Xu Y."/>
            <person name="Wang K."/>
            <person name="Zhou Z."/>
            <person name="Wang C."/>
            <person name="Geng S."/>
            <person name="Li B."/>
            <person name="Dong Q."/>
            <person name="Hou Y."/>
            <person name="Wang H."/>
            <person name="Ai P."/>
            <person name="Liu Z."/>
            <person name="Yi F."/>
            <person name="Sun M."/>
            <person name="An G."/>
            <person name="Cheng J."/>
            <person name="Zhang Y."/>
            <person name="Shi Q."/>
            <person name="Xie Y."/>
            <person name="Shi X."/>
            <person name="Chang Y."/>
            <person name="Huang F."/>
            <person name="Chen Y."/>
            <person name="Hong S."/>
            <person name="Mi L."/>
            <person name="Sun Q."/>
            <person name="Zhang L."/>
            <person name="Zhou B."/>
            <person name="Peng R."/>
            <person name="Zhang X."/>
            <person name="Liu F."/>
        </authorList>
    </citation>
    <scope>NUCLEOTIDE SEQUENCE [LARGE SCALE GENOMIC DNA]</scope>
    <source>
        <strain evidence="2">cv. PA1801</strain>
    </source>
</reference>
<evidence type="ECO:0000313" key="2">
    <source>
        <dbReference type="Proteomes" id="UP000325315"/>
    </source>
</evidence>
<dbReference type="AlphaFoldDB" id="A0A5B6X2M5"/>
<keyword evidence="2" id="KW-1185">Reference proteome</keyword>
<dbReference type="OrthoDB" id="1417698at2759"/>
<sequence>MAQNRRTLSDYALPSLDMVQEAITRLTITTNNFEIKSAMIQMIQNNLQFTTRRHQDLSRHGMNSLENSYKSFSQSVKHCN</sequence>
<accession>A0A5B6X2M5</accession>
<protein>
    <submittedName>
        <fullName evidence="1">Integrase-like protein</fullName>
    </submittedName>
</protein>